<protein>
    <recommendedName>
        <fullName evidence="6">Thymidylate kinase</fullName>
        <ecNumber evidence="6">2.7.4.9</ecNumber>
    </recommendedName>
    <alternativeName>
        <fullName evidence="6">dTMP kinase</fullName>
    </alternativeName>
</protein>
<comment type="catalytic activity">
    <reaction evidence="6">
        <text>dTMP + ATP = dTDP + ADP</text>
        <dbReference type="Rhea" id="RHEA:13517"/>
        <dbReference type="ChEBI" id="CHEBI:30616"/>
        <dbReference type="ChEBI" id="CHEBI:58369"/>
        <dbReference type="ChEBI" id="CHEBI:63528"/>
        <dbReference type="ChEBI" id="CHEBI:456216"/>
        <dbReference type="EC" id="2.7.4.9"/>
    </reaction>
</comment>
<evidence type="ECO:0000256" key="6">
    <source>
        <dbReference type="HAMAP-Rule" id="MF_00165"/>
    </source>
</evidence>
<comment type="caution">
    <text evidence="10">The sequence shown here is derived from an EMBL/GenBank/DDBJ whole genome shotgun (WGS) entry which is preliminary data.</text>
</comment>
<feature type="transmembrane region" description="Helical" evidence="8">
    <location>
        <begin position="27"/>
        <end position="49"/>
    </location>
</feature>
<dbReference type="Proteomes" id="UP001428817">
    <property type="component" value="Unassembled WGS sequence"/>
</dbReference>
<keyword evidence="2" id="KW-1003">Cell membrane</keyword>
<comment type="function">
    <text evidence="6">Phosphorylation of dTMP to form dTDP in both de novo and salvage pathways of dTTP synthesis.</text>
</comment>
<keyword evidence="5 8" id="KW-0472">Membrane</keyword>
<keyword evidence="6" id="KW-0808">Transferase</keyword>
<accession>A0ABP9PJF5</accession>
<organism evidence="10 11">
    <name type="scientific">Pseudonocardia eucalypti</name>
    <dbReference type="NCBI Taxonomy" id="648755"/>
    <lineage>
        <taxon>Bacteria</taxon>
        <taxon>Bacillati</taxon>
        <taxon>Actinomycetota</taxon>
        <taxon>Actinomycetes</taxon>
        <taxon>Pseudonocardiales</taxon>
        <taxon>Pseudonocardiaceae</taxon>
        <taxon>Pseudonocardia</taxon>
    </lineage>
</organism>
<keyword evidence="6" id="KW-0547">Nucleotide-binding</keyword>
<dbReference type="InterPro" id="IPR011701">
    <property type="entry name" value="MFS"/>
</dbReference>
<feature type="region of interest" description="Disordered" evidence="7">
    <location>
        <begin position="223"/>
        <end position="247"/>
    </location>
</feature>
<feature type="domain" description="Major facilitator superfamily (MFS) profile" evidence="9">
    <location>
        <begin position="27"/>
        <end position="459"/>
    </location>
</feature>
<proteinExistence type="inferred from homology"/>
<dbReference type="PROSITE" id="PS50850">
    <property type="entry name" value="MFS"/>
    <property type="match status" value="1"/>
</dbReference>
<sequence>MSTGAITDPSVANRVRGVLAIPAFRRLWLVTALASTGDWLSLLAMSALATQLTTGFQAQSFALGGVVATKLLPALLLGPLAGALADKFDRRKLMVVCDVARFALFFSIPLVGSLWWLFGAIFLIEICSMFWIPAKDASIPNLLRRPDQVETANQLSLAMTYGAAVITASGLFTAVSTAGNLLGEHPSPTTTVYIALMINGAGYLLTALTVWFRIPELSGRAPAGSVSGDDRYGDTPHSQERREEPRPAGILTLLREGAKFVGSTPLIRGLVVGIAGAFAAGGAVIALAKLYATNLGGGDAAYGMLFVSVFIGMATGMGAAPRLARRLPHNRLFGAAIVAAGASLVLVALAPHLFVALAAVALVGSCAGTAFLTGLTIIGSQVADEIRGRVVAFVQSIVRLDLLASMAVAPVAVGLVQTRTIEAFGHPVHVDGTRTVFGVAGLVAAVVGVLAYRQMDDRRSEPLLPDLLGALRQGRRPLRGVLISVEGGTPDDASRQSELLADWLRGQGYTVTLPGAHRFEGDSALGSELTSPRARALAAAAVRADIVEREIQPSLDAGEIVIADRFLAIPLVRFGLVASGPLGAADAPQPEPDLDELTELTSWATGRLRPNVTVLLDRAPGWVPRTGRGPLDINSDHLRVHRWLTRLAAQEPHRYVVVDADASPDQVHQRIREGVTPLLARARSPLGRPDPVS</sequence>
<feature type="transmembrane region" description="Helical" evidence="8">
    <location>
        <begin position="155"/>
        <end position="179"/>
    </location>
</feature>
<dbReference type="CDD" id="cd01672">
    <property type="entry name" value="TMPK"/>
    <property type="match status" value="1"/>
</dbReference>
<keyword evidence="11" id="KW-1185">Reference proteome</keyword>
<dbReference type="SUPFAM" id="SSF103473">
    <property type="entry name" value="MFS general substrate transporter"/>
    <property type="match status" value="1"/>
</dbReference>
<feature type="transmembrane region" description="Helical" evidence="8">
    <location>
        <begin position="61"/>
        <end position="81"/>
    </location>
</feature>
<keyword evidence="3 8" id="KW-0812">Transmembrane</keyword>
<comment type="caution">
    <text evidence="6">Lacks conserved residue(s) required for the propagation of feature annotation.</text>
</comment>
<evidence type="ECO:0000256" key="8">
    <source>
        <dbReference type="SAM" id="Phobius"/>
    </source>
</evidence>
<dbReference type="PANTHER" id="PTHR23513:SF6">
    <property type="entry name" value="MAJOR FACILITATOR SUPERFAMILY ASSOCIATED DOMAIN-CONTAINING PROTEIN"/>
    <property type="match status" value="1"/>
</dbReference>
<comment type="similarity">
    <text evidence="6">Belongs to the thymidylate kinase family.</text>
</comment>
<keyword evidence="6" id="KW-0067">ATP-binding</keyword>
<dbReference type="Gene3D" id="3.40.50.300">
    <property type="entry name" value="P-loop containing nucleotide triphosphate hydrolases"/>
    <property type="match status" value="1"/>
</dbReference>
<feature type="transmembrane region" description="Helical" evidence="8">
    <location>
        <begin position="332"/>
        <end position="350"/>
    </location>
</feature>
<dbReference type="InterPro" id="IPR036259">
    <property type="entry name" value="MFS_trans_sf"/>
</dbReference>
<dbReference type="InterPro" id="IPR018094">
    <property type="entry name" value="Thymidylate_kinase"/>
</dbReference>
<feature type="transmembrane region" description="Helical" evidence="8">
    <location>
        <begin position="116"/>
        <end position="134"/>
    </location>
</feature>
<keyword evidence="4 8" id="KW-1133">Transmembrane helix</keyword>
<feature type="transmembrane region" description="Helical" evidence="8">
    <location>
        <begin position="435"/>
        <end position="452"/>
    </location>
</feature>
<evidence type="ECO:0000256" key="7">
    <source>
        <dbReference type="SAM" id="MobiDB-lite"/>
    </source>
</evidence>
<dbReference type="EMBL" id="BAABJP010000001">
    <property type="protein sequence ID" value="GAA5145891.1"/>
    <property type="molecule type" value="Genomic_DNA"/>
</dbReference>
<evidence type="ECO:0000256" key="4">
    <source>
        <dbReference type="ARBA" id="ARBA00022989"/>
    </source>
</evidence>
<evidence type="ECO:0000256" key="1">
    <source>
        <dbReference type="ARBA" id="ARBA00004651"/>
    </source>
</evidence>
<dbReference type="GO" id="GO:0016301">
    <property type="term" value="F:kinase activity"/>
    <property type="evidence" value="ECO:0007669"/>
    <property type="project" value="UniProtKB-KW"/>
</dbReference>
<evidence type="ECO:0000313" key="11">
    <source>
        <dbReference type="Proteomes" id="UP001428817"/>
    </source>
</evidence>
<comment type="subcellular location">
    <subcellularLocation>
        <location evidence="1">Cell membrane</location>
        <topology evidence="1">Multi-pass membrane protein</topology>
    </subcellularLocation>
</comment>
<dbReference type="InterPro" id="IPR020846">
    <property type="entry name" value="MFS_dom"/>
</dbReference>
<feature type="transmembrane region" description="Helical" evidence="8">
    <location>
        <begin position="300"/>
        <end position="320"/>
    </location>
</feature>
<evidence type="ECO:0000256" key="2">
    <source>
        <dbReference type="ARBA" id="ARBA00022475"/>
    </source>
</evidence>
<evidence type="ECO:0000256" key="5">
    <source>
        <dbReference type="ARBA" id="ARBA00023136"/>
    </source>
</evidence>
<dbReference type="HAMAP" id="MF_00165">
    <property type="entry name" value="Thymidylate_kinase"/>
    <property type="match status" value="1"/>
</dbReference>
<feature type="transmembrane region" description="Helical" evidence="8">
    <location>
        <begin position="266"/>
        <end position="288"/>
    </location>
</feature>
<evidence type="ECO:0000313" key="10">
    <source>
        <dbReference type="EMBL" id="GAA5145891.1"/>
    </source>
</evidence>
<feature type="transmembrane region" description="Helical" evidence="8">
    <location>
        <begin position="356"/>
        <end position="378"/>
    </location>
</feature>
<dbReference type="SUPFAM" id="SSF52540">
    <property type="entry name" value="P-loop containing nucleoside triphosphate hydrolases"/>
    <property type="match status" value="1"/>
</dbReference>
<name>A0ABP9PJF5_9PSEU</name>
<keyword evidence="6 10" id="KW-0418">Kinase</keyword>
<gene>
    <name evidence="6" type="primary">tmk</name>
    <name evidence="10" type="ORF">GCM10023321_04460</name>
</gene>
<reference evidence="11" key="1">
    <citation type="journal article" date="2019" name="Int. J. Syst. Evol. Microbiol.">
        <title>The Global Catalogue of Microorganisms (GCM) 10K type strain sequencing project: providing services to taxonomists for standard genome sequencing and annotation.</title>
        <authorList>
            <consortium name="The Broad Institute Genomics Platform"/>
            <consortium name="The Broad Institute Genome Sequencing Center for Infectious Disease"/>
            <person name="Wu L."/>
            <person name="Ma J."/>
        </authorList>
    </citation>
    <scope>NUCLEOTIDE SEQUENCE [LARGE SCALE GENOMIC DNA]</scope>
    <source>
        <strain evidence="11">JCM 18303</strain>
    </source>
</reference>
<feature type="compositionally biased region" description="Basic and acidic residues" evidence="7">
    <location>
        <begin position="228"/>
        <end position="246"/>
    </location>
</feature>
<evidence type="ECO:0000259" key="9">
    <source>
        <dbReference type="PROSITE" id="PS50850"/>
    </source>
</evidence>
<dbReference type="PANTHER" id="PTHR23513">
    <property type="entry name" value="INTEGRAL MEMBRANE EFFLUX PROTEIN-RELATED"/>
    <property type="match status" value="1"/>
</dbReference>
<feature type="transmembrane region" description="Helical" evidence="8">
    <location>
        <begin position="191"/>
        <end position="212"/>
    </location>
</feature>
<dbReference type="CDD" id="cd06173">
    <property type="entry name" value="MFS_MefA_like"/>
    <property type="match status" value="1"/>
</dbReference>
<feature type="transmembrane region" description="Helical" evidence="8">
    <location>
        <begin position="390"/>
        <end position="415"/>
    </location>
</feature>
<evidence type="ECO:0000256" key="3">
    <source>
        <dbReference type="ARBA" id="ARBA00022692"/>
    </source>
</evidence>
<dbReference type="Gene3D" id="1.20.1250.20">
    <property type="entry name" value="MFS general substrate transporter like domains"/>
    <property type="match status" value="1"/>
</dbReference>
<keyword evidence="6" id="KW-0545">Nucleotide biosynthesis</keyword>
<dbReference type="EC" id="2.7.4.9" evidence="6"/>
<dbReference type="InterPro" id="IPR027417">
    <property type="entry name" value="P-loop_NTPase"/>
</dbReference>
<dbReference type="Pfam" id="PF07690">
    <property type="entry name" value="MFS_1"/>
    <property type="match status" value="1"/>
</dbReference>